<dbReference type="EMBL" id="HBUE01098585">
    <property type="protein sequence ID" value="CAG6484155.1"/>
    <property type="molecule type" value="Transcribed_RNA"/>
</dbReference>
<accession>A0A8D8BZI3</accession>
<dbReference type="AlphaFoldDB" id="A0A8D8BZI3"/>
<protein>
    <submittedName>
        <fullName evidence="1">(northern house mosquito) hypothetical protein</fullName>
    </submittedName>
</protein>
<organism evidence="1">
    <name type="scientific">Culex pipiens</name>
    <name type="common">House mosquito</name>
    <dbReference type="NCBI Taxonomy" id="7175"/>
    <lineage>
        <taxon>Eukaryota</taxon>
        <taxon>Metazoa</taxon>
        <taxon>Ecdysozoa</taxon>
        <taxon>Arthropoda</taxon>
        <taxon>Hexapoda</taxon>
        <taxon>Insecta</taxon>
        <taxon>Pterygota</taxon>
        <taxon>Neoptera</taxon>
        <taxon>Endopterygota</taxon>
        <taxon>Diptera</taxon>
        <taxon>Nematocera</taxon>
        <taxon>Culicoidea</taxon>
        <taxon>Culicidae</taxon>
        <taxon>Culicinae</taxon>
        <taxon>Culicini</taxon>
        <taxon>Culex</taxon>
        <taxon>Culex</taxon>
    </lineage>
</organism>
<sequence>MSRRLLGTGILRGRAGTWRCWPLYRHWHSSLVSFGRHWKSSCVSFGRDCPVLCGAARGRPHRGCDPAGLPVLGSDRALFRHGPERYGRVLRQNHRRSQCGSVVEQNGTELRRSKG</sequence>
<reference evidence="1" key="1">
    <citation type="submission" date="2021-05" db="EMBL/GenBank/DDBJ databases">
        <authorList>
            <person name="Alioto T."/>
            <person name="Alioto T."/>
            <person name="Gomez Garrido J."/>
        </authorList>
    </citation>
    <scope>NUCLEOTIDE SEQUENCE</scope>
</reference>
<dbReference type="EMBL" id="HBUE01098586">
    <property type="protein sequence ID" value="CAG6484157.1"/>
    <property type="molecule type" value="Transcribed_RNA"/>
</dbReference>
<proteinExistence type="predicted"/>
<name>A0A8D8BZI3_CULPI</name>
<evidence type="ECO:0000313" key="1">
    <source>
        <dbReference type="EMBL" id="CAG6484157.1"/>
    </source>
</evidence>